<accession>A0A075HBY5</accession>
<evidence type="ECO:0000313" key="1">
    <source>
        <dbReference type="EMBL" id="AIF14056.1"/>
    </source>
</evidence>
<name>A0A075HBY5_9ARCH</name>
<evidence type="ECO:0008006" key="2">
    <source>
        <dbReference type="Google" id="ProtNLM"/>
    </source>
</evidence>
<organism evidence="1">
    <name type="scientific">uncultured marine thaumarchaeote KM3_65_H02</name>
    <dbReference type="NCBI Taxonomy" id="1456226"/>
    <lineage>
        <taxon>Archaea</taxon>
        <taxon>Nitrososphaerota</taxon>
        <taxon>environmental samples</taxon>
    </lineage>
</organism>
<dbReference type="AlphaFoldDB" id="A0A075HBY5"/>
<protein>
    <recommendedName>
        <fullName evidence="2">Secreted periplasmic Zn-dependent protease</fullName>
    </recommendedName>
</protein>
<proteinExistence type="predicted"/>
<dbReference type="EMBL" id="KF900991">
    <property type="protein sequence ID" value="AIF14056.1"/>
    <property type="molecule type" value="Genomic_DNA"/>
</dbReference>
<reference evidence="1" key="1">
    <citation type="journal article" date="2014" name="Genome Biol. Evol.">
        <title>Pangenome evidence for extensive interdomain horizontal transfer affecting lineage core and shell genes in uncultured planktonic thaumarchaeota and euryarchaeota.</title>
        <authorList>
            <person name="Deschamps P."/>
            <person name="Zivanovic Y."/>
            <person name="Moreira D."/>
            <person name="Rodriguez-Valera F."/>
            <person name="Lopez-Garcia P."/>
        </authorList>
    </citation>
    <scope>NUCLEOTIDE SEQUENCE</scope>
</reference>
<sequence>MNYPVLIIFAVLILGLNTAYGLPPPPPTNFVVTITDESNQPVQMPASIQITEILDGETLLSYGIDLFENPQTVSVGWYAPSRAENTEIHIVAVKQGYAKSSEFVYKITSQTPTEGKLFDHTFVLKTEETSKVIEKEFKVTSNDKSYTLTTKSSSNVESVEFSEKESSVLMVLDEDSISGFTDLSFPTSLISSPFRTLLDNVVVFPSEEKIGKTTVLHFEYSNGLHTVRVVSQVATTTEEDFESGFETDTQPKEISVPGWIKNNAGWWADGAIDDSAFLQGIQFLIKEGIMVIPQTETSESSESQKVPGWVKNNASWWAEGQIDDNTFVSGIQHLVKVGIIKVS</sequence>